<dbReference type="InterPro" id="IPR025997">
    <property type="entry name" value="SBP_2_dom"/>
</dbReference>
<keyword evidence="3" id="KW-0804">Transcription</keyword>
<dbReference type="InterPro" id="IPR028082">
    <property type="entry name" value="Peripla_BP_I"/>
</dbReference>
<evidence type="ECO:0000259" key="4">
    <source>
        <dbReference type="PROSITE" id="PS50932"/>
    </source>
</evidence>
<dbReference type="SUPFAM" id="SSF53822">
    <property type="entry name" value="Periplasmic binding protein-like I"/>
    <property type="match status" value="1"/>
</dbReference>
<dbReference type="Pfam" id="PF13407">
    <property type="entry name" value="Peripla_BP_4"/>
    <property type="match status" value="1"/>
</dbReference>
<feature type="domain" description="HTH lacI-type" evidence="4">
    <location>
        <begin position="2"/>
        <end position="56"/>
    </location>
</feature>
<dbReference type="Gene3D" id="1.10.260.40">
    <property type="entry name" value="lambda repressor-like DNA-binding domains"/>
    <property type="match status" value="1"/>
</dbReference>
<keyword evidence="2 5" id="KW-0238">DNA-binding</keyword>
<comment type="caution">
    <text evidence="5">The sequence shown here is derived from an EMBL/GenBank/DDBJ whole genome shotgun (WGS) entry which is preliminary data.</text>
</comment>
<accession>A0A8J6MDV7</accession>
<sequence>MVTIKEIAKMAGVSRGTVDRVVNGRPGVNPETEKRIRTLMEDMGFRPNAAGQMLAARKRKLRLAFLIVHGPEHVFFLDILHAARDKAAELRELGVTVDFYLIRQFDRAYLERVLQEVEASEPDGVAALPLRIKPFLEFMERLNARKTPTVFFNIDEDFADHLCYVGCDYVQSGRVAAGLCALCTGEEGEVGVVTCDGPNSPSFTARMGGFTQELHDRHPGVTLADGGIPAVFHGDNYDPLDELLERNPLMTALYIVNLGDFNICRAARKAAEGRDLAIITNDLIPAQREMLRDGIISATVSQQPDVQGALPLQILYDLLVFGTAPQ</sequence>
<evidence type="ECO:0000313" key="6">
    <source>
        <dbReference type="Proteomes" id="UP000607645"/>
    </source>
</evidence>
<dbReference type="InterPro" id="IPR010982">
    <property type="entry name" value="Lambda_DNA-bd_dom_sf"/>
</dbReference>
<dbReference type="PANTHER" id="PTHR30146:SF109">
    <property type="entry name" value="HTH-TYPE TRANSCRIPTIONAL REGULATOR GALS"/>
    <property type="match status" value="1"/>
</dbReference>
<dbReference type="EMBL" id="JACOPQ010000030">
    <property type="protein sequence ID" value="MBC5738845.1"/>
    <property type="molecule type" value="Genomic_DNA"/>
</dbReference>
<gene>
    <name evidence="5" type="ORF">H8S62_17735</name>
</gene>
<evidence type="ECO:0000256" key="2">
    <source>
        <dbReference type="ARBA" id="ARBA00023125"/>
    </source>
</evidence>
<dbReference type="RefSeq" id="WP_186920429.1">
    <property type="nucleotide sequence ID" value="NZ_JACOPQ010000030.1"/>
</dbReference>
<dbReference type="GO" id="GO:0003700">
    <property type="term" value="F:DNA-binding transcription factor activity"/>
    <property type="evidence" value="ECO:0007669"/>
    <property type="project" value="TreeGrafter"/>
</dbReference>
<evidence type="ECO:0000256" key="3">
    <source>
        <dbReference type="ARBA" id="ARBA00023163"/>
    </source>
</evidence>
<keyword evidence="6" id="KW-1185">Reference proteome</keyword>
<evidence type="ECO:0000256" key="1">
    <source>
        <dbReference type="ARBA" id="ARBA00023015"/>
    </source>
</evidence>
<dbReference type="GO" id="GO:0000976">
    <property type="term" value="F:transcription cis-regulatory region binding"/>
    <property type="evidence" value="ECO:0007669"/>
    <property type="project" value="TreeGrafter"/>
</dbReference>
<proteinExistence type="predicted"/>
<reference evidence="5" key="1">
    <citation type="submission" date="2020-08" db="EMBL/GenBank/DDBJ databases">
        <title>Genome public.</title>
        <authorList>
            <person name="Liu C."/>
            <person name="Sun Q."/>
        </authorList>
    </citation>
    <scope>NUCLEOTIDE SEQUENCE</scope>
    <source>
        <strain evidence="5">NSJ-52</strain>
    </source>
</reference>
<keyword evidence="1" id="KW-0805">Transcription regulation</keyword>
<dbReference type="InterPro" id="IPR000843">
    <property type="entry name" value="HTH_LacI"/>
</dbReference>
<dbReference type="SMART" id="SM00354">
    <property type="entry name" value="HTH_LACI"/>
    <property type="match status" value="1"/>
</dbReference>
<dbReference type="PANTHER" id="PTHR30146">
    <property type="entry name" value="LACI-RELATED TRANSCRIPTIONAL REPRESSOR"/>
    <property type="match status" value="1"/>
</dbReference>
<dbReference type="SUPFAM" id="SSF47413">
    <property type="entry name" value="lambda repressor-like DNA-binding domains"/>
    <property type="match status" value="1"/>
</dbReference>
<dbReference type="AlphaFoldDB" id="A0A8J6MDV7"/>
<dbReference type="PRINTS" id="PR00036">
    <property type="entry name" value="HTHLACI"/>
</dbReference>
<dbReference type="CDD" id="cd01392">
    <property type="entry name" value="HTH_LacI"/>
    <property type="match status" value="1"/>
</dbReference>
<dbReference type="Pfam" id="PF00356">
    <property type="entry name" value="LacI"/>
    <property type="match status" value="1"/>
</dbReference>
<name>A0A8J6MDV7_9FIRM</name>
<dbReference type="PROSITE" id="PS00356">
    <property type="entry name" value="HTH_LACI_1"/>
    <property type="match status" value="1"/>
</dbReference>
<protein>
    <submittedName>
        <fullName evidence="5">LacI family DNA-binding transcriptional regulator</fullName>
    </submittedName>
</protein>
<organism evidence="5 6">
    <name type="scientific">Lawsonibacter faecis</name>
    <dbReference type="NCBI Taxonomy" id="2763052"/>
    <lineage>
        <taxon>Bacteria</taxon>
        <taxon>Bacillati</taxon>
        <taxon>Bacillota</taxon>
        <taxon>Clostridia</taxon>
        <taxon>Eubacteriales</taxon>
        <taxon>Oscillospiraceae</taxon>
        <taxon>Lawsonibacter</taxon>
    </lineage>
</organism>
<dbReference type="PROSITE" id="PS50932">
    <property type="entry name" value="HTH_LACI_2"/>
    <property type="match status" value="1"/>
</dbReference>
<evidence type="ECO:0000313" key="5">
    <source>
        <dbReference type="EMBL" id="MBC5738845.1"/>
    </source>
</evidence>
<dbReference type="Proteomes" id="UP000607645">
    <property type="component" value="Unassembled WGS sequence"/>
</dbReference>
<feature type="non-terminal residue" evidence="5">
    <location>
        <position position="326"/>
    </location>
</feature>
<dbReference type="Gene3D" id="3.40.50.2300">
    <property type="match status" value="2"/>
</dbReference>